<sequence>MSCDIMELHLGIGIIAHSFMLIMAHVTRSRTHSSDSGADAQPPHGPTAVVKMTARLSRTLTGLAES</sequence>
<protein>
    <submittedName>
        <fullName evidence="2">Uncharacterized protein</fullName>
    </submittedName>
</protein>
<dbReference type="Proteomes" id="UP000054047">
    <property type="component" value="Unassembled WGS sequence"/>
</dbReference>
<dbReference type="AlphaFoldDB" id="A0A0C2HEX6"/>
<gene>
    <name evidence="2" type="ORF">ANCDUO_01573</name>
</gene>
<accession>A0A0C2HEX6</accession>
<dbReference type="EMBL" id="KN726468">
    <property type="protein sequence ID" value="KIH68091.1"/>
    <property type="molecule type" value="Genomic_DNA"/>
</dbReference>
<keyword evidence="1" id="KW-0472">Membrane</keyword>
<proteinExistence type="predicted"/>
<organism evidence="2 3">
    <name type="scientific">Ancylostoma duodenale</name>
    <dbReference type="NCBI Taxonomy" id="51022"/>
    <lineage>
        <taxon>Eukaryota</taxon>
        <taxon>Metazoa</taxon>
        <taxon>Ecdysozoa</taxon>
        <taxon>Nematoda</taxon>
        <taxon>Chromadorea</taxon>
        <taxon>Rhabditida</taxon>
        <taxon>Rhabditina</taxon>
        <taxon>Rhabditomorpha</taxon>
        <taxon>Strongyloidea</taxon>
        <taxon>Ancylostomatidae</taxon>
        <taxon>Ancylostomatinae</taxon>
        <taxon>Ancylostoma</taxon>
    </lineage>
</organism>
<dbReference type="OrthoDB" id="10449187at2759"/>
<evidence type="ECO:0000256" key="1">
    <source>
        <dbReference type="SAM" id="Phobius"/>
    </source>
</evidence>
<keyword evidence="3" id="KW-1185">Reference proteome</keyword>
<evidence type="ECO:0000313" key="3">
    <source>
        <dbReference type="Proteomes" id="UP000054047"/>
    </source>
</evidence>
<evidence type="ECO:0000313" key="2">
    <source>
        <dbReference type="EMBL" id="KIH68091.1"/>
    </source>
</evidence>
<name>A0A0C2HEX6_9BILA</name>
<keyword evidence="1" id="KW-0812">Transmembrane</keyword>
<keyword evidence="1" id="KW-1133">Transmembrane helix</keyword>
<reference evidence="2 3" key="1">
    <citation type="submission" date="2013-12" db="EMBL/GenBank/DDBJ databases">
        <title>Draft genome of the parsitic nematode Ancylostoma duodenale.</title>
        <authorList>
            <person name="Mitreva M."/>
        </authorList>
    </citation>
    <scope>NUCLEOTIDE SEQUENCE [LARGE SCALE GENOMIC DNA]</scope>
    <source>
        <strain evidence="2 3">Zhejiang</strain>
    </source>
</reference>
<feature type="transmembrane region" description="Helical" evidence="1">
    <location>
        <begin position="6"/>
        <end position="26"/>
    </location>
</feature>